<dbReference type="OrthoDB" id="5989194at2759"/>
<name>A0A811UT62_CERCA</name>
<dbReference type="AlphaFoldDB" id="A0A811UT62"/>
<gene>
    <name evidence="1" type="ORF">CCAP1982_LOCUS10388</name>
</gene>
<comment type="caution">
    <text evidence="1">The sequence shown here is derived from an EMBL/GenBank/DDBJ whole genome shotgun (WGS) entry which is preliminary data.</text>
</comment>
<accession>A0A811UT62</accession>
<reference evidence="1" key="1">
    <citation type="submission" date="2020-11" db="EMBL/GenBank/DDBJ databases">
        <authorList>
            <person name="Whitehead M."/>
        </authorList>
    </citation>
    <scope>NUCLEOTIDE SEQUENCE</scope>
    <source>
        <strain evidence="1">EGII</strain>
    </source>
</reference>
<dbReference type="InterPro" id="IPR005312">
    <property type="entry name" value="DUF1759"/>
</dbReference>
<dbReference type="Pfam" id="PF03564">
    <property type="entry name" value="DUF1759"/>
    <property type="match status" value="1"/>
</dbReference>
<proteinExistence type="predicted"/>
<evidence type="ECO:0000313" key="1">
    <source>
        <dbReference type="EMBL" id="CAD7001901.1"/>
    </source>
</evidence>
<dbReference type="Proteomes" id="UP000606786">
    <property type="component" value="Unassembled WGS sequence"/>
</dbReference>
<dbReference type="EMBL" id="CAJHJT010000023">
    <property type="protein sequence ID" value="CAD7001901.1"/>
    <property type="molecule type" value="Genomic_DNA"/>
</dbReference>
<keyword evidence="2" id="KW-1185">Reference proteome</keyword>
<evidence type="ECO:0000313" key="2">
    <source>
        <dbReference type="Proteomes" id="UP000606786"/>
    </source>
</evidence>
<sequence>MDSDSVASYLQLHNEQCARFNTAQGEAEISCGLDNTEIEKSVRVQGGSWYATALANFKLEQRCRVEPTTQLVTSPTSASAADRLLQMDLRREMFAIPKASGDTADAIKGVIDGFQQRIRELRAMGCPVDFCDDWLVHEIVDKLAFETRKQWELALVT</sequence>
<protein>
    <submittedName>
        <fullName evidence="1">(Mediterranean fruit fly) hypothetical protein</fullName>
    </submittedName>
</protein>
<organism evidence="1 2">
    <name type="scientific">Ceratitis capitata</name>
    <name type="common">Mediterranean fruit fly</name>
    <name type="synonym">Tephritis capitata</name>
    <dbReference type="NCBI Taxonomy" id="7213"/>
    <lineage>
        <taxon>Eukaryota</taxon>
        <taxon>Metazoa</taxon>
        <taxon>Ecdysozoa</taxon>
        <taxon>Arthropoda</taxon>
        <taxon>Hexapoda</taxon>
        <taxon>Insecta</taxon>
        <taxon>Pterygota</taxon>
        <taxon>Neoptera</taxon>
        <taxon>Endopterygota</taxon>
        <taxon>Diptera</taxon>
        <taxon>Brachycera</taxon>
        <taxon>Muscomorpha</taxon>
        <taxon>Tephritoidea</taxon>
        <taxon>Tephritidae</taxon>
        <taxon>Ceratitis</taxon>
        <taxon>Ceratitis</taxon>
    </lineage>
</organism>